<reference evidence="2 3" key="1">
    <citation type="journal article" date="2017" name="Int. J. Syst. Evol. Microbiol.">
        <title>Bacillus mangrovi sp. nov., isolated from a sediment sample from a mangrove forest.</title>
        <authorList>
            <person name="Gupta V."/>
            <person name="Singh P.K."/>
            <person name="Korpole S."/>
            <person name="Tanuku N.R.S."/>
            <person name="Pinnaka A.K."/>
        </authorList>
    </citation>
    <scope>NUCLEOTIDE SEQUENCE [LARGE SCALE GENOMIC DNA]</scope>
    <source>
        <strain evidence="2 3">KCTC 33872</strain>
    </source>
</reference>
<dbReference type="AlphaFoldDB" id="A0A7X2S9B7"/>
<dbReference type="EMBL" id="WMIB01000043">
    <property type="protein sequence ID" value="MTH55790.1"/>
    <property type="molecule type" value="Genomic_DNA"/>
</dbReference>
<dbReference type="NCBIfam" id="TIGR02728">
    <property type="entry name" value="spore_gerQ"/>
    <property type="match status" value="1"/>
</dbReference>
<accession>A0A7X2S9B7</accession>
<proteinExistence type="predicted"/>
<keyword evidence="3" id="KW-1185">Reference proteome</keyword>
<dbReference type="RefSeq" id="WP_155114285.1">
    <property type="nucleotide sequence ID" value="NZ_WMIB01000043.1"/>
</dbReference>
<feature type="compositionally biased region" description="Gly residues" evidence="1">
    <location>
        <begin position="66"/>
        <end position="80"/>
    </location>
</feature>
<feature type="compositionally biased region" description="Low complexity" evidence="1">
    <location>
        <begin position="45"/>
        <end position="65"/>
    </location>
</feature>
<gene>
    <name evidence="2" type="primary">gerQ</name>
    <name evidence="2" type="ORF">GKZ89_20575</name>
</gene>
<dbReference type="OrthoDB" id="1643178at2"/>
<name>A0A7X2S9B7_9BACI</name>
<sequence length="197" mass="22328">MLFKKNNSQQQQPYPYQGQSYGYEMGFDQGYDQGFDQRAFQPFAMQGQQGQGQMQQGQGQMPQGQGQQGMGMGQGQGGMQGQQQGQQGLQVPPMPSQQSPSQSIPGMLPLEESYIENILRLNRGKLATVYMTFENNKEWNAMIFKGNIEAAGRDHIILSDPQSGRRFLLLMVYLDYITFDEEINYEYPFGMATYSPR</sequence>
<keyword evidence="2" id="KW-0167">Capsid protein</keyword>
<protein>
    <submittedName>
        <fullName evidence="2">Spore coat protein GerQ</fullName>
    </submittedName>
</protein>
<comment type="caution">
    <text evidence="2">The sequence shown here is derived from an EMBL/GenBank/DDBJ whole genome shotgun (WGS) entry which is preliminary data.</text>
</comment>
<organism evidence="2 3">
    <name type="scientific">Metabacillus mangrovi</name>
    <dbReference type="NCBI Taxonomy" id="1491830"/>
    <lineage>
        <taxon>Bacteria</taxon>
        <taxon>Bacillati</taxon>
        <taxon>Bacillota</taxon>
        <taxon>Bacilli</taxon>
        <taxon>Bacillales</taxon>
        <taxon>Bacillaceae</taxon>
        <taxon>Metabacillus</taxon>
    </lineage>
</organism>
<evidence type="ECO:0000313" key="3">
    <source>
        <dbReference type="Proteomes" id="UP000434639"/>
    </source>
</evidence>
<evidence type="ECO:0000313" key="2">
    <source>
        <dbReference type="EMBL" id="MTH55790.1"/>
    </source>
</evidence>
<dbReference type="Proteomes" id="UP000434639">
    <property type="component" value="Unassembled WGS sequence"/>
</dbReference>
<keyword evidence="2" id="KW-0946">Virion</keyword>
<evidence type="ECO:0000256" key="1">
    <source>
        <dbReference type="SAM" id="MobiDB-lite"/>
    </source>
</evidence>
<dbReference type="Pfam" id="PF09671">
    <property type="entry name" value="Spore_GerQ"/>
    <property type="match status" value="1"/>
</dbReference>
<feature type="compositionally biased region" description="Low complexity" evidence="1">
    <location>
        <begin position="81"/>
        <end position="103"/>
    </location>
</feature>
<feature type="region of interest" description="Disordered" evidence="1">
    <location>
        <begin position="45"/>
        <end position="103"/>
    </location>
</feature>
<dbReference type="InterPro" id="IPR014099">
    <property type="entry name" value="Spore_coat_GerQ"/>
</dbReference>